<reference evidence="1 2" key="1">
    <citation type="submission" date="2021-03" db="EMBL/GenBank/DDBJ databases">
        <title>Genomic Encyclopedia of Type Strains, Phase IV (KMG-IV): sequencing the most valuable type-strain genomes for metagenomic binning, comparative biology and taxonomic classification.</title>
        <authorList>
            <person name="Goeker M."/>
        </authorList>
    </citation>
    <scope>NUCLEOTIDE SEQUENCE [LARGE SCALE GENOMIC DNA]</scope>
    <source>
        <strain evidence="1 2">DSM 41954</strain>
    </source>
</reference>
<keyword evidence="2" id="KW-1185">Reference proteome</keyword>
<sequence>MPPRRVRRHGTAGAAATVAYIAGVLQERPA</sequence>
<protein>
    <submittedName>
        <fullName evidence="1">Uncharacterized protein</fullName>
    </submittedName>
</protein>
<dbReference type="EMBL" id="JAGGLR010000012">
    <property type="protein sequence ID" value="MBP2063746.1"/>
    <property type="molecule type" value="Genomic_DNA"/>
</dbReference>
<gene>
    <name evidence="1" type="ORF">J2Z30_004767</name>
</gene>
<accession>A0ABS4MVI3</accession>
<organism evidence="1 2">
    <name type="scientific">Streptomyces iranensis</name>
    <dbReference type="NCBI Taxonomy" id="576784"/>
    <lineage>
        <taxon>Bacteria</taxon>
        <taxon>Bacillati</taxon>
        <taxon>Actinomycetota</taxon>
        <taxon>Actinomycetes</taxon>
        <taxon>Kitasatosporales</taxon>
        <taxon>Streptomycetaceae</taxon>
        <taxon>Streptomyces</taxon>
        <taxon>Streptomyces violaceusniger group</taxon>
    </lineage>
</organism>
<evidence type="ECO:0000313" key="1">
    <source>
        <dbReference type="EMBL" id="MBP2063746.1"/>
    </source>
</evidence>
<proteinExistence type="predicted"/>
<dbReference type="Proteomes" id="UP000756710">
    <property type="component" value="Unassembled WGS sequence"/>
</dbReference>
<comment type="caution">
    <text evidence="1">The sequence shown here is derived from an EMBL/GenBank/DDBJ whole genome shotgun (WGS) entry which is preliminary data.</text>
</comment>
<name>A0ABS4MVI3_9ACTN</name>
<evidence type="ECO:0000313" key="2">
    <source>
        <dbReference type="Proteomes" id="UP000756710"/>
    </source>
</evidence>